<accession>A0A7X2TAK3</accession>
<proteinExistence type="predicted"/>
<dbReference type="Pfam" id="PF01569">
    <property type="entry name" value="PAP2"/>
    <property type="match status" value="1"/>
</dbReference>
<dbReference type="PANTHER" id="PTHR14969">
    <property type="entry name" value="SPHINGOSINE-1-PHOSPHATE PHOSPHOHYDROLASE"/>
    <property type="match status" value="1"/>
</dbReference>
<feature type="domain" description="Phosphatidic acid phosphatase type 2/haloperoxidase" evidence="8">
    <location>
        <begin position="54"/>
        <end position="167"/>
    </location>
</feature>
<dbReference type="Gene3D" id="1.20.144.10">
    <property type="entry name" value="Phosphatidic acid phosphatase type 2/haloperoxidase"/>
    <property type="match status" value="1"/>
</dbReference>
<dbReference type="GO" id="GO:0016787">
    <property type="term" value="F:hydrolase activity"/>
    <property type="evidence" value="ECO:0007669"/>
    <property type="project" value="UniProtKB-KW"/>
</dbReference>
<keyword evidence="4" id="KW-0378">Hydrolase</keyword>
<keyword evidence="5 7" id="KW-1133">Transmembrane helix</keyword>
<feature type="transmembrane region" description="Helical" evidence="7">
    <location>
        <begin position="102"/>
        <end position="119"/>
    </location>
</feature>
<feature type="transmembrane region" description="Helical" evidence="7">
    <location>
        <begin position="152"/>
        <end position="171"/>
    </location>
</feature>
<dbReference type="SUPFAM" id="SSF48317">
    <property type="entry name" value="Acid phosphatase/Vanadium-dependent haloperoxidase"/>
    <property type="match status" value="1"/>
</dbReference>
<keyword evidence="2" id="KW-1003">Cell membrane</keyword>
<dbReference type="PANTHER" id="PTHR14969:SF62">
    <property type="entry name" value="DECAPRENYLPHOSPHORYL-5-PHOSPHORIBOSE PHOSPHATASE RV3807C-RELATED"/>
    <property type="match status" value="1"/>
</dbReference>
<dbReference type="EMBL" id="VUMO01000015">
    <property type="protein sequence ID" value="MSS20542.1"/>
    <property type="molecule type" value="Genomic_DNA"/>
</dbReference>
<evidence type="ECO:0000256" key="3">
    <source>
        <dbReference type="ARBA" id="ARBA00022692"/>
    </source>
</evidence>
<dbReference type="InterPro" id="IPR036938">
    <property type="entry name" value="PAP2/HPO_sf"/>
</dbReference>
<comment type="caution">
    <text evidence="9">The sequence shown here is derived from an EMBL/GenBank/DDBJ whole genome shotgun (WGS) entry which is preliminary data.</text>
</comment>
<gene>
    <name evidence="9" type="ORF">FYJ52_09050</name>
</gene>
<evidence type="ECO:0000256" key="1">
    <source>
        <dbReference type="ARBA" id="ARBA00004651"/>
    </source>
</evidence>
<keyword evidence="10" id="KW-1185">Reference proteome</keyword>
<name>A0A7X2TAK3_9FIRM</name>
<protein>
    <submittedName>
        <fullName evidence="9">Phosphatase PAP2 family protein</fullName>
    </submittedName>
</protein>
<evidence type="ECO:0000256" key="6">
    <source>
        <dbReference type="ARBA" id="ARBA00023136"/>
    </source>
</evidence>
<reference evidence="9 10" key="1">
    <citation type="submission" date="2019-08" db="EMBL/GenBank/DDBJ databases">
        <title>In-depth cultivation of the pig gut microbiome towards novel bacterial diversity and tailored functional studies.</title>
        <authorList>
            <person name="Wylensek D."/>
            <person name="Hitch T.C.A."/>
            <person name="Clavel T."/>
        </authorList>
    </citation>
    <scope>NUCLEOTIDE SEQUENCE [LARGE SCALE GENOMIC DNA]</scope>
    <source>
        <strain evidence="9 10">RF-744-FAT-4</strain>
    </source>
</reference>
<evidence type="ECO:0000259" key="8">
    <source>
        <dbReference type="SMART" id="SM00014"/>
    </source>
</evidence>
<evidence type="ECO:0000256" key="7">
    <source>
        <dbReference type="SAM" id="Phobius"/>
    </source>
</evidence>
<dbReference type="SMART" id="SM00014">
    <property type="entry name" value="acidPPc"/>
    <property type="match status" value="1"/>
</dbReference>
<evidence type="ECO:0000256" key="4">
    <source>
        <dbReference type="ARBA" id="ARBA00022801"/>
    </source>
</evidence>
<dbReference type="InterPro" id="IPR000326">
    <property type="entry name" value="PAP2/HPO"/>
</dbReference>
<evidence type="ECO:0000313" key="9">
    <source>
        <dbReference type="EMBL" id="MSS20542.1"/>
    </source>
</evidence>
<evidence type="ECO:0000256" key="2">
    <source>
        <dbReference type="ARBA" id="ARBA00022475"/>
    </source>
</evidence>
<feature type="transmembrane region" description="Helical" evidence="7">
    <location>
        <begin position="126"/>
        <end position="146"/>
    </location>
</feature>
<keyword evidence="6 7" id="KW-0472">Membrane</keyword>
<keyword evidence="3 7" id="KW-0812">Transmembrane</keyword>
<feature type="transmembrane region" description="Helical" evidence="7">
    <location>
        <begin position="30"/>
        <end position="48"/>
    </location>
</feature>
<dbReference type="RefSeq" id="WP_154576909.1">
    <property type="nucleotide sequence ID" value="NZ_VUMO01000015.1"/>
</dbReference>
<feature type="transmembrane region" description="Helical" evidence="7">
    <location>
        <begin position="55"/>
        <end position="73"/>
    </location>
</feature>
<dbReference type="GO" id="GO:0005886">
    <property type="term" value="C:plasma membrane"/>
    <property type="evidence" value="ECO:0007669"/>
    <property type="project" value="UniProtKB-SubCell"/>
</dbReference>
<sequence length="187" mass="20386">MTAIELNCLWAIHHALSCPALNTFFKGLTLLANSGRIWIAFCLVLILFPKTRIAGVQIALALVLTSIVVNLGIKPLVGRTRPYTAAHFTTIVPHPMGTSFPSGHTAAAFSTAWAFFLCFRKRHPGWCAWMLILAGLVGFSRMYLFVHYPTDVLAGAAVGMLIAAAVCKIFSHLADQPDADRKIDTHP</sequence>
<comment type="subcellular location">
    <subcellularLocation>
        <location evidence="1">Cell membrane</location>
        <topology evidence="1">Multi-pass membrane protein</topology>
    </subcellularLocation>
</comment>
<evidence type="ECO:0000256" key="5">
    <source>
        <dbReference type="ARBA" id="ARBA00022989"/>
    </source>
</evidence>
<evidence type="ECO:0000313" key="10">
    <source>
        <dbReference type="Proteomes" id="UP000461754"/>
    </source>
</evidence>
<dbReference type="AlphaFoldDB" id="A0A7X2TAK3"/>
<organism evidence="9 10">
    <name type="scientific">Pseudoramibacter porci</name>
    <dbReference type="NCBI Taxonomy" id="2606631"/>
    <lineage>
        <taxon>Bacteria</taxon>
        <taxon>Bacillati</taxon>
        <taxon>Bacillota</taxon>
        <taxon>Clostridia</taxon>
        <taxon>Eubacteriales</taxon>
        <taxon>Eubacteriaceae</taxon>
        <taxon>Pseudoramibacter</taxon>
    </lineage>
</organism>
<dbReference type="Proteomes" id="UP000461754">
    <property type="component" value="Unassembled WGS sequence"/>
</dbReference>